<sequence>MREGAGVSDRDDTATADFDRPNAARIHDWLLGGTLNTPIDRDAAATALTRAPALRELARAGRTFLHRAVQHMLDAGIRQFLDLGAGLPTMTPTHRIAHRHDPAIPVVYVDHDPATTARTNLLLDDTPTALGIHADLRHPDRVLDHPDTRRLLHPTQPTGLLAVDILDTLPDHDRPGRVLQHYLDALPSGSIVALTHLTAWPLVDTAASGDIDHPSADWWRRHPRTTATVHSWLTRLTPLQPDTAILHTDHVDTASTAAPNTAATVVTVLGRTT</sequence>
<evidence type="ECO:0008006" key="3">
    <source>
        <dbReference type="Google" id="ProtNLM"/>
    </source>
</evidence>
<dbReference type="PIRSF" id="PIRSF017393">
    <property type="entry name" value="MTase_SAV2177"/>
    <property type="match status" value="1"/>
</dbReference>
<dbReference type="OrthoDB" id="4323984at2"/>
<dbReference type="EMBL" id="CP034550">
    <property type="protein sequence ID" value="QFZ20413.1"/>
    <property type="molecule type" value="Genomic_DNA"/>
</dbReference>
<keyword evidence="2" id="KW-1185">Reference proteome</keyword>
<evidence type="ECO:0000313" key="1">
    <source>
        <dbReference type="EMBL" id="QFZ20413.1"/>
    </source>
</evidence>
<gene>
    <name evidence="1" type="ORF">EKG83_26015</name>
</gene>
<dbReference type="KEGG" id="ssyi:EKG83_26015"/>
<dbReference type="Proteomes" id="UP000325787">
    <property type="component" value="Chromosome"/>
</dbReference>
<evidence type="ECO:0000313" key="2">
    <source>
        <dbReference type="Proteomes" id="UP000325787"/>
    </source>
</evidence>
<protein>
    <recommendedName>
        <fullName evidence="3">SAM-dependent methyltransferase</fullName>
    </recommendedName>
</protein>
<dbReference type="Pfam" id="PF04672">
    <property type="entry name" value="Methyltransf_19"/>
    <property type="match status" value="1"/>
</dbReference>
<reference evidence="2" key="1">
    <citation type="journal article" date="2021" name="Curr. Microbiol.">
        <title>Complete genome of nocamycin-producing strain Saccharothrix syringae NRRL B-16468 reveals the biosynthetic potential for secondary metabolites.</title>
        <authorList>
            <person name="Mo X."/>
            <person name="Yang S."/>
        </authorList>
    </citation>
    <scope>NUCLEOTIDE SEQUENCE [LARGE SCALE GENOMIC DNA]</scope>
    <source>
        <strain evidence="2">ATCC 51364 / DSM 43886 / JCM 6844 / KCTC 9398 / NBRC 14523 / NRRL B-16468 / INA 2240</strain>
    </source>
</reference>
<dbReference type="SUPFAM" id="SSF53335">
    <property type="entry name" value="S-adenosyl-L-methionine-dependent methyltransferases"/>
    <property type="match status" value="1"/>
</dbReference>
<proteinExistence type="predicted"/>
<accession>A0A5Q0H2T6</accession>
<organism evidence="1 2">
    <name type="scientific">Saccharothrix syringae</name>
    <name type="common">Nocardiopsis syringae</name>
    <dbReference type="NCBI Taxonomy" id="103733"/>
    <lineage>
        <taxon>Bacteria</taxon>
        <taxon>Bacillati</taxon>
        <taxon>Actinomycetota</taxon>
        <taxon>Actinomycetes</taxon>
        <taxon>Pseudonocardiales</taxon>
        <taxon>Pseudonocardiaceae</taxon>
        <taxon>Saccharothrix</taxon>
    </lineage>
</organism>
<dbReference type="Gene3D" id="3.40.50.150">
    <property type="entry name" value="Vaccinia Virus protein VP39"/>
    <property type="match status" value="1"/>
</dbReference>
<dbReference type="InterPro" id="IPR029063">
    <property type="entry name" value="SAM-dependent_MTases_sf"/>
</dbReference>
<name>A0A5Q0H2T6_SACSY</name>
<dbReference type="AlphaFoldDB" id="A0A5Q0H2T6"/>
<dbReference type="InterPro" id="IPR006764">
    <property type="entry name" value="SAM_dep_MeTrfase_SAV2177_type"/>
</dbReference>